<gene>
    <name evidence="5" type="ORF">HYY20_02885</name>
</gene>
<comment type="caution">
    <text evidence="5">The sequence shown here is derived from an EMBL/GenBank/DDBJ whole genome shotgun (WGS) entry which is preliminary data.</text>
</comment>
<dbReference type="GO" id="GO:0005576">
    <property type="term" value="C:extracellular region"/>
    <property type="evidence" value="ECO:0007669"/>
    <property type="project" value="TreeGrafter"/>
</dbReference>
<keyword evidence="1" id="KW-1003">Cell membrane</keyword>
<evidence type="ECO:0000256" key="4">
    <source>
        <dbReference type="ARBA" id="ARBA00023136"/>
    </source>
</evidence>
<dbReference type="PANTHER" id="PTHR39344">
    <property type="entry name" value="UPF0182 PROTEIN SLL1060"/>
    <property type="match status" value="1"/>
</dbReference>
<dbReference type="InterPro" id="IPR005372">
    <property type="entry name" value="UPF0182"/>
</dbReference>
<keyword evidence="3" id="KW-1133">Transmembrane helix</keyword>
<dbReference type="Pfam" id="PF03699">
    <property type="entry name" value="UPF0182"/>
    <property type="match status" value="1"/>
</dbReference>
<dbReference type="Proteomes" id="UP000769766">
    <property type="component" value="Unassembled WGS sequence"/>
</dbReference>
<dbReference type="GO" id="GO:0016020">
    <property type="term" value="C:membrane"/>
    <property type="evidence" value="ECO:0007669"/>
    <property type="project" value="InterPro"/>
</dbReference>
<evidence type="ECO:0000313" key="6">
    <source>
        <dbReference type="Proteomes" id="UP000769766"/>
    </source>
</evidence>
<dbReference type="AlphaFoldDB" id="A0A932CMD9"/>
<evidence type="ECO:0000256" key="3">
    <source>
        <dbReference type="ARBA" id="ARBA00022989"/>
    </source>
</evidence>
<evidence type="ECO:0000256" key="1">
    <source>
        <dbReference type="ARBA" id="ARBA00022475"/>
    </source>
</evidence>
<evidence type="ECO:0000256" key="2">
    <source>
        <dbReference type="ARBA" id="ARBA00022692"/>
    </source>
</evidence>
<name>A0A932CMD9_UNCTE</name>
<evidence type="ECO:0000313" key="5">
    <source>
        <dbReference type="EMBL" id="MBI2875809.1"/>
    </source>
</evidence>
<accession>A0A932CMD9</accession>
<dbReference type="EMBL" id="JACPRF010000087">
    <property type="protein sequence ID" value="MBI2875809.1"/>
    <property type="molecule type" value="Genomic_DNA"/>
</dbReference>
<proteinExistence type="predicted"/>
<keyword evidence="4" id="KW-0472">Membrane</keyword>
<sequence>MRFGSLKTFLSQDLTPESRILYYRQIDRRVRRIAPFLKYDRDPYLVISGGRLYWIYDAYTTTDRYPYALPIRGMGNYIRNSVKAVIDAYHGDVKLYVADPHDPLIRTYSRIFPGAFLPLQAMPEDLRRHLRYPEDLFSLQARLYATYHMDTPQVFYNKEDLWEIPSGIGKEGRTMEPYYMIMKLPQEKREEFILMLPFNPQGKDNLAAWMVAKCDSPDYGKLVVYRFPKQKLVYGPKQIEARINQDAEISRQISLWDQRGSQVIQGTLLVIPVKESLIYVQPLYLKAENGKIPELKRVIVAYENNISMEETLEAALAKLFQRPAVAAPASVPKLPAVPAIEPGKGGEERKGPEGLVTQAWEHLQRAKELQRGGDWAGYGEELKRLEEVLRKMQR</sequence>
<reference evidence="5" key="1">
    <citation type="submission" date="2020-07" db="EMBL/GenBank/DDBJ databases">
        <title>Huge and variable diversity of episymbiotic CPR bacteria and DPANN archaea in groundwater ecosystems.</title>
        <authorList>
            <person name="He C.Y."/>
            <person name="Keren R."/>
            <person name="Whittaker M."/>
            <person name="Farag I.F."/>
            <person name="Doudna J."/>
            <person name="Cate J.H.D."/>
            <person name="Banfield J.F."/>
        </authorList>
    </citation>
    <scope>NUCLEOTIDE SEQUENCE</scope>
    <source>
        <strain evidence="5">NC_groundwater_672_Ag_B-0.1um_62_36</strain>
    </source>
</reference>
<keyword evidence="2" id="KW-0812">Transmembrane</keyword>
<organism evidence="5 6">
    <name type="scientific">Tectimicrobiota bacterium</name>
    <dbReference type="NCBI Taxonomy" id="2528274"/>
    <lineage>
        <taxon>Bacteria</taxon>
        <taxon>Pseudomonadati</taxon>
        <taxon>Nitrospinota/Tectimicrobiota group</taxon>
        <taxon>Candidatus Tectimicrobiota</taxon>
    </lineage>
</organism>
<protein>
    <submittedName>
        <fullName evidence="5">UPF0182 family protein</fullName>
    </submittedName>
</protein>
<dbReference type="PANTHER" id="PTHR39344:SF1">
    <property type="entry name" value="UPF0182 PROTEIN SLL1060"/>
    <property type="match status" value="1"/>
</dbReference>